<gene>
    <name evidence="2" type="ORF">ML462_11970</name>
</gene>
<keyword evidence="1" id="KW-0732">Signal</keyword>
<dbReference type="Pfam" id="PF12228">
    <property type="entry name" value="DUF3604"/>
    <property type="match status" value="1"/>
</dbReference>
<feature type="chain" id="PRO_5040725001" evidence="1">
    <location>
        <begin position="20"/>
        <end position="631"/>
    </location>
</feature>
<dbReference type="EMBL" id="JAKVTV010000003">
    <property type="protein sequence ID" value="MCH4823889.1"/>
    <property type="molecule type" value="Genomic_DNA"/>
</dbReference>
<protein>
    <submittedName>
        <fullName evidence="2">DUF3604 domain-containing protein</fullName>
    </submittedName>
</protein>
<evidence type="ECO:0000256" key="1">
    <source>
        <dbReference type="SAM" id="SignalP"/>
    </source>
</evidence>
<accession>A0A9X1V6K7</accession>
<dbReference type="AlphaFoldDB" id="A0A9X1V6K7"/>
<sequence length="631" mass="70855">MKKCKFIFTSLWIIVFRLAGFSQDTPAPNTKNIQYSPYPAEDFPNQVFYGDTHLHTSYSTDAGMIGAVLTPEDAYNFALGKEVKTNTGLKARLSRPLDFLVVADHAENLGLAPAIAASDPILLSNDWGKKVHDLVKSGLDGAAEAYDNWLVKLGERDDPLEDKPEFMETYWKKVIEAAEKYNQPGTFTAFIGYEWTSSPEGNNLHRNIIFRDGGDKAIQVLPFSQYDSFNPEDLWDWMRSYEQKTGGKLLAIPHNGNLSNGLMFDDKTFTGEPITKEYAERRMKREPVYEVTQMKGDGEAHPALSPNDEFADYETWDNGSFGPNPKTEDMLPREYAREAWKRGLAYEEEIEINPFKFGIIGSTDAHTGLASTEEDNYFGKVASLEPSSDPIRFEEVIAGRFSPKGSQTYARQIASAGLAGVWARENTRESLFDAFARKEVFATTGTRIRVRVFGSFDFKEDDLNRSDFAKYAYQIGVPMGGDLKKTGSGKSPSFLIKALRDPIGANLDRIQIVKGWLDNSGKTREKVYDVVVSGNRVIGGDGIAREKVGNTVNIEHATYDNSIGAPLLEGYWVDPDFDSNLRAFYYVRVLEIPTPRWTTIDAKIFGVERPKDVPVSIQERAYTSPIWYNPE</sequence>
<proteinExistence type="predicted"/>
<dbReference type="RefSeq" id="WP_240714055.1">
    <property type="nucleotide sequence ID" value="NZ_JAKVTV010000003.1"/>
</dbReference>
<name>A0A9X1V6K7_9FLAO</name>
<dbReference type="Gene3D" id="3.20.20.140">
    <property type="entry name" value="Metal-dependent hydrolases"/>
    <property type="match status" value="1"/>
</dbReference>
<comment type="caution">
    <text evidence="2">The sequence shown here is derived from an EMBL/GenBank/DDBJ whole genome shotgun (WGS) entry which is preliminary data.</text>
</comment>
<dbReference type="Proteomes" id="UP001139226">
    <property type="component" value="Unassembled WGS sequence"/>
</dbReference>
<dbReference type="InterPro" id="IPR022028">
    <property type="entry name" value="DUF3604"/>
</dbReference>
<dbReference type="SUPFAM" id="SSF89550">
    <property type="entry name" value="PHP domain-like"/>
    <property type="match status" value="1"/>
</dbReference>
<dbReference type="InterPro" id="IPR016195">
    <property type="entry name" value="Pol/histidinol_Pase-like"/>
</dbReference>
<evidence type="ECO:0000313" key="2">
    <source>
        <dbReference type="EMBL" id="MCH4823889.1"/>
    </source>
</evidence>
<organism evidence="2 3">
    <name type="scientific">Christiangramia lutea</name>
    <dbReference type="NCBI Taxonomy" id="1607951"/>
    <lineage>
        <taxon>Bacteria</taxon>
        <taxon>Pseudomonadati</taxon>
        <taxon>Bacteroidota</taxon>
        <taxon>Flavobacteriia</taxon>
        <taxon>Flavobacteriales</taxon>
        <taxon>Flavobacteriaceae</taxon>
        <taxon>Christiangramia</taxon>
    </lineage>
</organism>
<feature type="signal peptide" evidence="1">
    <location>
        <begin position="1"/>
        <end position="19"/>
    </location>
</feature>
<evidence type="ECO:0000313" key="3">
    <source>
        <dbReference type="Proteomes" id="UP001139226"/>
    </source>
</evidence>
<keyword evidence="3" id="KW-1185">Reference proteome</keyword>
<reference evidence="2" key="1">
    <citation type="submission" date="2022-03" db="EMBL/GenBank/DDBJ databases">
        <title>Gramella crocea sp. nov., isolated from activated sludge of a seafood processing plant.</title>
        <authorList>
            <person name="Zhang X."/>
        </authorList>
    </citation>
    <scope>NUCLEOTIDE SEQUENCE</scope>
    <source>
        <strain evidence="2">YJ019</strain>
    </source>
</reference>